<dbReference type="EMBL" id="BAABRI010000002">
    <property type="protein sequence ID" value="GAA5481307.1"/>
    <property type="molecule type" value="Genomic_DNA"/>
</dbReference>
<evidence type="ECO:0000313" key="2">
    <source>
        <dbReference type="EMBL" id="GAA5481307.1"/>
    </source>
</evidence>
<keyword evidence="1" id="KW-0175">Coiled coil</keyword>
<dbReference type="InterPro" id="IPR021804">
    <property type="entry name" value="DUF3375"/>
</dbReference>
<protein>
    <recommendedName>
        <fullName evidence="4">DUF3375 domain-containing protein</fullName>
    </recommendedName>
</protein>
<evidence type="ECO:0000313" key="3">
    <source>
        <dbReference type="Proteomes" id="UP001476282"/>
    </source>
</evidence>
<name>A0ABP9UKT4_9BACT</name>
<evidence type="ECO:0008006" key="4">
    <source>
        <dbReference type="Google" id="ProtNLM"/>
    </source>
</evidence>
<sequence>MFSELTRRYVRMRRGNMSWGLLASRRAPLVAGCLKPLFEESQDELRWEDAVEKLAEIFAEHANHEDFDIAPGEQVPIARAELRDWLKRGLVVEREGRLIATDAFQKVFHFLDSLEDKHMTSTASRLATVQREIENLETRLNPDRSKRAEHLRKRIAALESELARVEQGEFEVLGGSRAREGIREVYQLALSLRSDFRRVEDSYRAADRQLRQSIVRSDQNRGSVLDLMLDGHDALLKTPEGGVFESFYQQLGEVVELEEMKARLRSILESPESAAALTQRQRADLRWLVPGLVRESERVIQARARGERDVRGFIKAGLAGEQHRVGALLNDILEAATELDWSSAALRRSPGPLRPVAVSMPLLPLVQRLRFKEPGGGDDADLDLSETTGSIEDMSEEFWDALDGLDRIALYRETLDTLESANRGLTLGELAEALPPTHDLETLAYWLGLGRETEAEFRDEREVFEIADRNGIATQFDVPRVTLEAAAVARVEPETLG</sequence>
<gene>
    <name evidence="2" type="ORF">Hsar01_00514</name>
</gene>
<dbReference type="RefSeq" id="WP_353565459.1">
    <property type="nucleotide sequence ID" value="NZ_BAABRI010000002.1"/>
</dbReference>
<proteinExistence type="predicted"/>
<keyword evidence="3" id="KW-1185">Reference proteome</keyword>
<feature type="coiled-coil region" evidence="1">
    <location>
        <begin position="119"/>
        <end position="168"/>
    </location>
</feature>
<comment type="caution">
    <text evidence="2">The sequence shown here is derived from an EMBL/GenBank/DDBJ whole genome shotgun (WGS) entry which is preliminary data.</text>
</comment>
<reference evidence="2 3" key="1">
    <citation type="submission" date="2024-02" db="EMBL/GenBank/DDBJ databases">
        <title>Haloferula sargassicola NBRC 104335.</title>
        <authorList>
            <person name="Ichikawa N."/>
            <person name="Katano-Makiyama Y."/>
            <person name="Hidaka K."/>
        </authorList>
    </citation>
    <scope>NUCLEOTIDE SEQUENCE [LARGE SCALE GENOMIC DNA]</scope>
    <source>
        <strain evidence="2 3">NBRC 104335</strain>
    </source>
</reference>
<organism evidence="2 3">
    <name type="scientific">Haloferula sargassicola</name>
    <dbReference type="NCBI Taxonomy" id="490096"/>
    <lineage>
        <taxon>Bacteria</taxon>
        <taxon>Pseudomonadati</taxon>
        <taxon>Verrucomicrobiota</taxon>
        <taxon>Verrucomicrobiia</taxon>
        <taxon>Verrucomicrobiales</taxon>
        <taxon>Verrucomicrobiaceae</taxon>
        <taxon>Haloferula</taxon>
    </lineage>
</organism>
<dbReference type="Proteomes" id="UP001476282">
    <property type="component" value="Unassembled WGS sequence"/>
</dbReference>
<dbReference type="Pfam" id="PF11855">
    <property type="entry name" value="DUF3375"/>
    <property type="match status" value="1"/>
</dbReference>
<evidence type="ECO:0000256" key="1">
    <source>
        <dbReference type="SAM" id="Coils"/>
    </source>
</evidence>
<accession>A0ABP9UKT4</accession>